<dbReference type="KEGG" id="aagg:ETAA8_44480"/>
<keyword evidence="3" id="KW-1185">Reference proteome</keyword>
<dbReference type="PANTHER" id="PTHR41252:SF1">
    <property type="entry name" value="BLR2505 PROTEIN"/>
    <property type="match status" value="1"/>
</dbReference>
<dbReference type="Proteomes" id="UP000315017">
    <property type="component" value="Chromosome"/>
</dbReference>
<proteinExistence type="predicted"/>
<accession>A0A517YGJ9</accession>
<dbReference type="Pfam" id="PF12680">
    <property type="entry name" value="SnoaL_2"/>
    <property type="match status" value="1"/>
</dbReference>
<organism evidence="2 3">
    <name type="scientific">Anatilimnocola aggregata</name>
    <dbReference type="NCBI Taxonomy" id="2528021"/>
    <lineage>
        <taxon>Bacteria</taxon>
        <taxon>Pseudomonadati</taxon>
        <taxon>Planctomycetota</taxon>
        <taxon>Planctomycetia</taxon>
        <taxon>Pirellulales</taxon>
        <taxon>Pirellulaceae</taxon>
        <taxon>Anatilimnocola</taxon>
    </lineage>
</organism>
<dbReference type="SUPFAM" id="SSF54427">
    <property type="entry name" value="NTF2-like"/>
    <property type="match status" value="1"/>
</dbReference>
<dbReference type="PANTHER" id="PTHR41252">
    <property type="entry name" value="BLR2505 PROTEIN"/>
    <property type="match status" value="1"/>
</dbReference>
<dbReference type="AlphaFoldDB" id="A0A517YGJ9"/>
<evidence type="ECO:0000259" key="1">
    <source>
        <dbReference type="Pfam" id="PF12680"/>
    </source>
</evidence>
<reference evidence="2 3" key="1">
    <citation type="submission" date="2019-02" db="EMBL/GenBank/DDBJ databases">
        <title>Deep-cultivation of Planctomycetes and their phenomic and genomic characterization uncovers novel biology.</title>
        <authorList>
            <person name="Wiegand S."/>
            <person name="Jogler M."/>
            <person name="Boedeker C."/>
            <person name="Pinto D."/>
            <person name="Vollmers J."/>
            <person name="Rivas-Marin E."/>
            <person name="Kohn T."/>
            <person name="Peeters S.H."/>
            <person name="Heuer A."/>
            <person name="Rast P."/>
            <person name="Oberbeckmann S."/>
            <person name="Bunk B."/>
            <person name="Jeske O."/>
            <person name="Meyerdierks A."/>
            <person name="Storesund J.E."/>
            <person name="Kallscheuer N."/>
            <person name="Luecker S."/>
            <person name="Lage O.M."/>
            <person name="Pohl T."/>
            <person name="Merkel B.J."/>
            <person name="Hornburger P."/>
            <person name="Mueller R.-W."/>
            <person name="Bruemmer F."/>
            <person name="Labrenz M."/>
            <person name="Spormann A.M."/>
            <person name="Op den Camp H."/>
            <person name="Overmann J."/>
            <person name="Amann R."/>
            <person name="Jetten M.S.M."/>
            <person name="Mascher T."/>
            <person name="Medema M.H."/>
            <person name="Devos D.P."/>
            <person name="Kaster A.-K."/>
            <person name="Ovreas L."/>
            <person name="Rohde M."/>
            <person name="Galperin M.Y."/>
            <person name="Jogler C."/>
        </authorList>
    </citation>
    <scope>NUCLEOTIDE SEQUENCE [LARGE SCALE GENOMIC DNA]</scope>
    <source>
        <strain evidence="2 3">ETA_A8</strain>
    </source>
</reference>
<protein>
    <submittedName>
        <fullName evidence="2">SnoaL-like domain protein</fullName>
    </submittedName>
</protein>
<dbReference type="InterPro" id="IPR032710">
    <property type="entry name" value="NTF2-like_dom_sf"/>
</dbReference>
<evidence type="ECO:0000313" key="2">
    <source>
        <dbReference type="EMBL" id="QDU29339.1"/>
    </source>
</evidence>
<sequence>MDNPTPSMAAETQALREAYAALNRNDIPAFMKLFDPQIERIEHFDFPGGGSHHGLAAVTAHVAQGRGTWAEGSCEPQRFIVAGERVIAFIYVRVRLKTETERREGETVDVYTFRNGKVIQFHTFVDKRQALEWAGANTSEAN</sequence>
<dbReference type="EMBL" id="CP036274">
    <property type="protein sequence ID" value="QDU29339.1"/>
    <property type="molecule type" value="Genomic_DNA"/>
</dbReference>
<gene>
    <name evidence="2" type="ORF">ETAA8_44480</name>
</gene>
<dbReference type="RefSeq" id="WP_202921158.1">
    <property type="nucleotide sequence ID" value="NZ_CP036274.1"/>
</dbReference>
<dbReference type="Gene3D" id="3.10.450.50">
    <property type="match status" value="1"/>
</dbReference>
<feature type="domain" description="SnoaL-like" evidence="1">
    <location>
        <begin position="16"/>
        <end position="119"/>
    </location>
</feature>
<evidence type="ECO:0000313" key="3">
    <source>
        <dbReference type="Proteomes" id="UP000315017"/>
    </source>
</evidence>
<dbReference type="InterPro" id="IPR037401">
    <property type="entry name" value="SnoaL-like"/>
</dbReference>
<name>A0A517YGJ9_9BACT</name>